<evidence type="ECO:0000313" key="3">
    <source>
        <dbReference type="EMBL" id="MDR6967609.1"/>
    </source>
</evidence>
<dbReference type="Pfam" id="PF13239">
    <property type="entry name" value="2TM"/>
    <property type="match status" value="1"/>
</dbReference>
<keyword evidence="4" id="KW-1185">Reference proteome</keyword>
<dbReference type="Proteomes" id="UP001255185">
    <property type="component" value="Unassembled WGS sequence"/>
</dbReference>
<organism evidence="3 4">
    <name type="scientific">Flavobacterium arsenatis</name>
    <dbReference type="NCBI Taxonomy" id="1484332"/>
    <lineage>
        <taxon>Bacteria</taxon>
        <taxon>Pseudomonadati</taxon>
        <taxon>Bacteroidota</taxon>
        <taxon>Flavobacteriia</taxon>
        <taxon>Flavobacteriales</taxon>
        <taxon>Flavobacteriaceae</taxon>
        <taxon>Flavobacterium</taxon>
    </lineage>
</organism>
<keyword evidence="1" id="KW-0472">Membrane</keyword>
<dbReference type="InterPro" id="IPR025698">
    <property type="entry name" value="2TM_dom"/>
</dbReference>
<gene>
    <name evidence="3" type="ORF">J2X31_001621</name>
</gene>
<evidence type="ECO:0000313" key="4">
    <source>
        <dbReference type="Proteomes" id="UP001255185"/>
    </source>
</evidence>
<comment type="caution">
    <text evidence="3">The sequence shown here is derived from an EMBL/GenBank/DDBJ whole genome shotgun (WGS) entry which is preliminary data.</text>
</comment>
<protein>
    <recommendedName>
        <fullName evidence="2">2TM domain-containing protein</fullName>
    </recommendedName>
</protein>
<evidence type="ECO:0000256" key="1">
    <source>
        <dbReference type="SAM" id="Phobius"/>
    </source>
</evidence>
<dbReference type="EMBL" id="JAVDVI010000006">
    <property type="protein sequence ID" value="MDR6967609.1"/>
    <property type="molecule type" value="Genomic_DNA"/>
</dbReference>
<accession>A0ABU1TNR2</accession>
<feature type="transmembrane region" description="Helical" evidence="1">
    <location>
        <begin position="62"/>
        <end position="83"/>
    </location>
</feature>
<evidence type="ECO:0000259" key="2">
    <source>
        <dbReference type="Pfam" id="PF13239"/>
    </source>
</evidence>
<proteinExistence type="predicted"/>
<sequence>MENLTEIERQKFERASKRVKAIAGFYKHLMSYILVNLFLISMKYFQLEAGETFLKFSTFSVAFFWGIGLAFHAVSVFGTNVFLGQDWEEKKINELMNKKQENKWE</sequence>
<keyword evidence="1" id="KW-1133">Transmembrane helix</keyword>
<dbReference type="RefSeq" id="WP_310025823.1">
    <property type="nucleotide sequence ID" value="NZ_JAVDVI010000006.1"/>
</dbReference>
<feature type="transmembrane region" description="Helical" evidence="1">
    <location>
        <begin position="21"/>
        <end position="42"/>
    </location>
</feature>
<feature type="domain" description="2TM" evidence="2">
    <location>
        <begin position="13"/>
        <end position="97"/>
    </location>
</feature>
<keyword evidence="1" id="KW-0812">Transmembrane</keyword>
<reference evidence="3 4" key="1">
    <citation type="submission" date="2023-07" db="EMBL/GenBank/DDBJ databases">
        <title>Sorghum-associated microbial communities from plants grown in Nebraska, USA.</title>
        <authorList>
            <person name="Schachtman D."/>
        </authorList>
    </citation>
    <scope>NUCLEOTIDE SEQUENCE [LARGE SCALE GENOMIC DNA]</scope>
    <source>
        <strain evidence="3 4">3773</strain>
    </source>
</reference>
<name>A0ABU1TNR2_9FLAO</name>